<dbReference type="PRINTS" id="PR00657">
    <property type="entry name" value="CCCHEMOKINER"/>
</dbReference>
<proteinExistence type="predicted"/>
<dbReference type="GO" id="GO:0007204">
    <property type="term" value="P:positive regulation of cytosolic calcium ion concentration"/>
    <property type="evidence" value="ECO:0007669"/>
    <property type="project" value="TreeGrafter"/>
</dbReference>
<comment type="subcellular location">
    <subcellularLocation>
        <location evidence="1">Cell membrane</location>
        <topology evidence="1">Multi-pass membrane protein</topology>
    </subcellularLocation>
</comment>
<keyword evidence="2" id="KW-1003">Cell membrane</keyword>
<feature type="region of interest" description="Disordered" evidence="9">
    <location>
        <begin position="346"/>
        <end position="381"/>
    </location>
</feature>
<dbReference type="GO" id="GO:0019722">
    <property type="term" value="P:calcium-mediated signaling"/>
    <property type="evidence" value="ECO:0007669"/>
    <property type="project" value="TreeGrafter"/>
</dbReference>
<evidence type="ECO:0000256" key="6">
    <source>
        <dbReference type="ARBA" id="ARBA00023136"/>
    </source>
</evidence>
<keyword evidence="6 10" id="KW-0472">Membrane</keyword>
<feature type="transmembrane region" description="Helical" evidence="10">
    <location>
        <begin position="132"/>
        <end position="154"/>
    </location>
</feature>
<evidence type="ECO:0000256" key="3">
    <source>
        <dbReference type="ARBA" id="ARBA00022692"/>
    </source>
</evidence>
<feature type="transmembrane region" description="Helical" evidence="10">
    <location>
        <begin position="253"/>
        <end position="276"/>
    </location>
</feature>
<feature type="domain" description="G-protein coupled receptors family 1 profile" evidence="11">
    <location>
        <begin position="67"/>
        <end position="316"/>
    </location>
</feature>
<dbReference type="CDD" id="cd14984">
    <property type="entry name" value="7tmA_Chemokine_R"/>
    <property type="match status" value="1"/>
</dbReference>
<dbReference type="EMBL" id="JAROKS010000021">
    <property type="protein sequence ID" value="KAK1790797.1"/>
    <property type="molecule type" value="Genomic_DNA"/>
</dbReference>
<feature type="transmembrane region" description="Helical" evidence="10">
    <location>
        <begin position="54"/>
        <end position="76"/>
    </location>
</feature>
<keyword evidence="5" id="KW-0297">G-protein coupled receptor</keyword>
<feature type="transmembrane region" description="Helical" evidence="10">
    <location>
        <begin position="88"/>
        <end position="112"/>
    </location>
</feature>
<dbReference type="Proteomes" id="UP001239994">
    <property type="component" value="Unassembled WGS sequence"/>
</dbReference>
<keyword evidence="7" id="KW-0675">Receptor</keyword>
<evidence type="ECO:0000259" key="11">
    <source>
        <dbReference type="PROSITE" id="PS50262"/>
    </source>
</evidence>
<dbReference type="Gene3D" id="1.20.1070.10">
    <property type="entry name" value="Rhodopsin 7-helix transmembrane proteins"/>
    <property type="match status" value="1"/>
</dbReference>
<dbReference type="SUPFAM" id="SSF81321">
    <property type="entry name" value="Family A G protein-coupled receptor-like"/>
    <property type="match status" value="1"/>
</dbReference>
<feature type="compositionally biased region" description="Low complexity" evidence="9">
    <location>
        <begin position="346"/>
        <end position="360"/>
    </location>
</feature>
<dbReference type="InterPro" id="IPR017452">
    <property type="entry name" value="GPCR_Rhodpsn_7TM"/>
</dbReference>
<feature type="transmembrane region" description="Helical" evidence="10">
    <location>
        <begin position="166"/>
        <end position="189"/>
    </location>
</feature>
<gene>
    <name evidence="12" type="ORF">P4O66_014641</name>
</gene>
<dbReference type="AlphaFoldDB" id="A0AAD8Z0P1"/>
<keyword evidence="8" id="KW-0807">Transducer</keyword>
<dbReference type="PANTHER" id="PTHR10489:SF627">
    <property type="entry name" value="C-C CHEMOKINE RECEPTOR TYPE 8"/>
    <property type="match status" value="1"/>
</dbReference>
<dbReference type="InterPro" id="IPR050119">
    <property type="entry name" value="CCR1-9-like"/>
</dbReference>
<dbReference type="PRINTS" id="PR00237">
    <property type="entry name" value="GPCRRHODOPSN"/>
</dbReference>
<organism evidence="12 13">
    <name type="scientific">Electrophorus voltai</name>
    <dbReference type="NCBI Taxonomy" id="2609070"/>
    <lineage>
        <taxon>Eukaryota</taxon>
        <taxon>Metazoa</taxon>
        <taxon>Chordata</taxon>
        <taxon>Craniata</taxon>
        <taxon>Vertebrata</taxon>
        <taxon>Euteleostomi</taxon>
        <taxon>Actinopterygii</taxon>
        <taxon>Neopterygii</taxon>
        <taxon>Teleostei</taxon>
        <taxon>Ostariophysi</taxon>
        <taxon>Gymnotiformes</taxon>
        <taxon>Gymnotoidei</taxon>
        <taxon>Gymnotidae</taxon>
        <taxon>Electrophorus</taxon>
    </lineage>
</organism>
<dbReference type="InterPro" id="IPR000276">
    <property type="entry name" value="GPCR_Rhodpsn"/>
</dbReference>
<keyword evidence="4 10" id="KW-1133">Transmembrane helix</keyword>
<dbReference type="GO" id="GO:0009897">
    <property type="term" value="C:external side of plasma membrane"/>
    <property type="evidence" value="ECO:0007669"/>
    <property type="project" value="TreeGrafter"/>
</dbReference>
<evidence type="ECO:0000256" key="2">
    <source>
        <dbReference type="ARBA" id="ARBA00022475"/>
    </source>
</evidence>
<dbReference type="InterPro" id="IPR000355">
    <property type="entry name" value="Chemokine_rcpt"/>
</dbReference>
<dbReference type="GO" id="GO:0019957">
    <property type="term" value="F:C-C chemokine binding"/>
    <property type="evidence" value="ECO:0007669"/>
    <property type="project" value="TreeGrafter"/>
</dbReference>
<dbReference type="Pfam" id="PF00001">
    <property type="entry name" value="7tm_1"/>
    <property type="match status" value="1"/>
</dbReference>
<evidence type="ECO:0000256" key="10">
    <source>
        <dbReference type="SAM" id="Phobius"/>
    </source>
</evidence>
<evidence type="ECO:0000313" key="12">
    <source>
        <dbReference type="EMBL" id="KAK1790797.1"/>
    </source>
</evidence>
<keyword evidence="13" id="KW-1185">Reference proteome</keyword>
<feature type="transmembrane region" description="Helical" evidence="10">
    <location>
        <begin position="216"/>
        <end position="241"/>
    </location>
</feature>
<dbReference type="GO" id="GO:0016493">
    <property type="term" value="F:C-C chemokine receptor activity"/>
    <property type="evidence" value="ECO:0007669"/>
    <property type="project" value="TreeGrafter"/>
</dbReference>
<evidence type="ECO:0000256" key="5">
    <source>
        <dbReference type="ARBA" id="ARBA00023040"/>
    </source>
</evidence>
<evidence type="ECO:0000256" key="4">
    <source>
        <dbReference type="ARBA" id="ARBA00022989"/>
    </source>
</evidence>
<feature type="transmembrane region" description="Helical" evidence="10">
    <location>
        <begin position="296"/>
        <end position="321"/>
    </location>
</feature>
<dbReference type="PANTHER" id="PTHR10489">
    <property type="entry name" value="CELL ADHESION MOLECULE"/>
    <property type="match status" value="1"/>
</dbReference>
<reference evidence="12" key="1">
    <citation type="submission" date="2023-03" db="EMBL/GenBank/DDBJ databases">
        <title>Electrophorus voltai genome.</title>
        <authorList>
            <person name="Bian C."/>
        </authorList>
    </citation>
    <scope>NUCLEOTIDE SEQUENCE</scope>
    <source>
        <strain evidence="12">CB-2022</strain>
        <tissue evidence="12">Muscle</tissue>
    </source>
</reference>
<evidence type="ECO:0000313" key="13">
    <source>
        <dbReference type="Proteomes" id="UP001239994"/>
    </source>
</evidence>
<evidence type="ECO:0000256" key="8">
    <source>
        <dbReference type="ARBA" id="ARBA00023224"/>
    </source>
</evidence>
<accession>A0AAD8Z0P1</accession>
<name>A0AAD8Z0P1_9TELE</name>
<sequence>VISLNTVVMGSGIKMDHNQSSPENSTYYPDYYYLMNDSLIYATEDLQIAGTVSAVLYSLIICISLTANGFLLWVLWTRKGPVSPANLLLLHLTVSDLAFTVTLVPWAIYHVWGWLFGDLACKVLSGTIFLGLYSYMMFLTCMTVHRYVAVVHAVRRAALSACRERLYTHLTCTFVWVFSIGCSLPEAFLSVTEITPDGMTCGPTQQSLDVELAYHYMQLSIFFLLPFLIIAFCYAQIAMTIQRSQIGNRQHAVWLIFCIVIGFFICWTPYNVTIFIHSLQLLGQQATFAWKEGLAYAYYITHILAYCHCCLNPLIQIFGGVKFRRYLSLSRGFRCLSERERNHTFTSQGTSFQTSATAQTAEERLRPTQNWSKGNNDPRFT</sequence>
<evidence type="ECO:0000256" key="1">
    <source>
        <dbReference type="ARBA" id="ARBA00004651"/>
    </source>
</evidence>
<dbReference type="GO" id="GO:0060326">
    <property type="term" value="P:cell chemotaxis"/>
    <property type="evidence" value="ECO:0007669"/>
    <property type="project" value="TreeGrafter"/>
</dbReference>
<comment type="caution">
    <text evidence="12">The sequence shown here is derived from an EMBL/GenBank/DDBJ whole genome shotgun (WGS) entry which is preliminary data.</text>
</comment>
<keyword evidence="3 10" id="KW-0812">Transmembrane</keyword>
<evidence type="ECO:0000256" key="9">
    <source>
        <dbReference type="SAM" id="MobiDB-lite"/>
    </source>
</evidence>
<dbReference type="GO" id="GO:0006955">
    <property type="term" value="P:immune response"/>
    <property type="evidence" value="ECO:0007669"/>
    <property type="project" value="TreeGrafter"/>
</dbReference>
<protein>
    <recommendedName>
        <fullName evidence="11">G-protein coupled receptors family 1 profile domain-containing protein</fullName>
    </recommendedName>
</protein>
<evidence type="ECO:0000256" key="7">
    <source>
        <dbReference type="ARBA" id="ARBA00023170"/>
    </source>
</evidence>
<dbReference type="PROSITE" id="PS50262">
    <property type="entry name" value="G_PROTEIN_RECEP_F1_2"/>
    <property type="match status" value="1"/>
</dbReference>
<feature type="non-terminal residue" evidence="12">
    <location>
        <position position="381"/>
    </location>
</feature>